<keyword evidence="6" id="KW-1185">Reference proteome</keyword>
<dbReference type="InterPro" id="IPR001138">
    <property type="entry name" value="Zn2Cys6_DnaBD"/>
</dbReference>
<dbReference type="PANTHER" id="PTHR37534:SF23">
    <property type="entry name" value="ZN(II)2CYS6 TRANSCRIPTION FACTOR (EUROFUNG)"/>
    <property type="match status" value="1"/>
</dbReference>
<proteinExistence type="predicted"/>
<dbReference type="CDD" id="cd00067">
    <property type="entry name" value="GAL4"/>
    <property type="match status" value="1"/>
</dbReference>
<dbReference type="Pfam" id="PF00172">
    <property type="entry name" value="Zn_clus"/>
    <property type="match status" value="1"/>
</dbReference>
<feature type="region of interest" description="Disordered" evidence="3">
    <location>
        <begin position="769"/>
        <end position="872"/>
    </location>
</feature>
<dbReference type="PANTHER" id="PTHR37534">
    <property type="entry name" value="TRANSCRIPTIONAL ACTIVATOR PROTEIN UGA3"/>
    <property type="match status" value="1"/>
</dbReference>
<accession>A0A4V5NE21</accession>
<evidence type="ECO:0000256" key="3">
    <source>
        <dbReference type="SAM" id="MobiDB-lite"/>
    </source>
</evidence>
<dbReference type="GO" id="GO:0000981">
    <property type="term" value="F:DNA-binding transcription factor activity, RNA polymerase II-specific"/>
    <property type="evidence" value="ECO:0007669"/>
    <property type="project" value="InterPro"/>
</dbReference>
<dbReference type="STRING" id="331657.A0A4V5NE21"/>
<sequence length="1120" mass="123554">MATFAPPSRQGGGSAFKDAPAKDNDPDPEQKKQSRKRTKTGCLTCRKRRIKCGEERPICGNCIKSKRHCEGYNQRVVFKPPTIDHRAGHQRENTIPYHTGVIPNGQGPPPRLHSLSATPLPHDQRQPTSSAHHVYSSIQSAPLPVPGATYGAGYGPAASLPEEAFNAQHYAPLQYLHNQRTPFSQQHAPAMYAPPSLPQEMKTEAHTPSPLYQEGSYAPQGMSSNTASHGQYDHVWLGANPSYQVPQQPNPHEQSAAFQHYQPHGKAEMTPLQDPYTSVSPHSGPSPHTLEHNRRPSMRQESSSEQSWQPGSFVPRPELSVSIDQQPLKEFNTYSVQYPISTDGLPTTSNPQYPSSTVPLYGRPIMEHFAIEGHLSPTQILEEAAVEYEDDDYYDVESDEEMDMDSARSVVLRENSRRTFSMMLAIHQARTDELSVRRYDSVIYDGMLDSYRAEWVANPLKNPKTAPVFAHFIYATGPSLSIYERHPRNSSVMFSQGPVPLSQQGLWTYTMPMAALHHQGLLHTMLALASLHIAKLQGASSTPSFKHYAYALKRVHSAVGHSKKRLLITTLAASLLLGFYEVMTADHIKWSSHLHGAKQLVAEIPWADMTADFKRMKAERAAYHRYQSELVSHHIMGPQYSDDSHLDQLPEIDQSFLDELSGKRHDGSGRVLGATARERTSSFIPGTLDLSKFEILKDLYWWYCKQDVFQSIVSGNDLLLDYRHWADCPPRAPVGKSDAVYGSFDHLILLLGRIADFAAKDRGRKLKVMDSNGGMWEPPSGVQMGPPSGAAPSQGQHSSMPATSSHTAYPRHTSGSQGAHMQSQPGPTAPMQPPPAVPFFGMAPSRPNSSMPASYASGKSQSPPTPQDNHLNDLNAATDAAMDEWTQICHALNSFASRLGPAFQPLGPEFHQPLATPFGAAIIYRSYDIGCLWAIWHMAVIIAIRSHPSMPPAAMMAAGIAAQQTAPMAHEIARIAAGIAPTPRHVPLSPSLGAALVESTMPCFFAGVQYRDAAQRAWIVARILDIEARTGWASAGLIARGCETAWVKAAAAGRGPPYERVRDVRHADERINGAWEHESEEPPREPSDRRNIHRFAPTRVHWAIGIIGMEEDVARIDLSG</sequence>
<gene>
    <name evidence="5" type="ORF">B0A49_08836</name>
</gene>
<dbReference type="OrthoDB" id="5391043at2759"/>
<feature type="domain" description="Zn(2)-C6 fungal-type" evidence="4">
    <location>
        <begin position="41"/>
        <end position="69"/>
    </location>
</feature>
<evidence type="ECO:0000256" key="2">
    <source>
        <dbReference type="ARBA" id="ARBA00023242"/>
    </source>
</evidence>
<reference evidence="5 6" key="1">
    <citation type="submission" date="2017-03" db="EMBL/GenBank/DDBJ databases">
        <title>Genomes of endolithic fungi from Antarctica.</title>
        <authorList>
            <person name="Coleine C."/>
            <person name="Masonjones S."/>
            <person name="Stajich J.E."/>
        </authorList>
    </citation>
    <scope>NUCLEOTIDE SEQUENCE [LARGE SCALE GENOMIC DNA]</scope>
    <source>
        <strain evidence="5 6">CCFEE 5187</strain>
    </source>
</reference>
<feature type="region of interest" description="Disordered" evidence="3">
    <location>
        <begin position="267"/>
        <end position="314"/>
    </location>
</feature>
<dbReference type="GO" id="GO:0005634">
    <property type="term" value="C:nucleus"/>
    <property type="evidence" value="ECO:0007669"/>
    <property type="project" value="UniProtKB-SubCell"/>
</dbReference>
<evidence type="ECO:0000313" key="6">
    <source>
        <dbReference type="Proteomes" id="UP000308768"/>
    </source>
</evidence>
<feature type="compositionally biased region" description="Basic and acidic residues" evidence="3">
    <location>
        <begin position="19"/>
        <end position="32"/>
    </location>
</feature>
<evidence type="ECO:0000259" key="4">
    <source>
        <dbReference type="PROSITE" id="PS50048"/>
    </source>
</evidence>
<feature type="region of interest" description="Disordered" evidence="3">
    <location>
        <begin position="103"/>
        <end position="132"/>
    </location>
</feature>
<feature type="compositionally biased region" description="Pro residues" evidence="3">
    <location>
        <begin position="827"/>
        <end position="837"/>
    </location>
</feature>
<dbReference type="Pfam" id="PF11951">
    <property type="entry name" value="Fungal_trans_2"/>
    <property type="match status" value="1"/>
</dbReference>
<organism evidence="5 6">
    <name type="scientific">Cryomyces minteri</name>
    <dbReference type="NCBI Taxonomy" id="331657"/>
    <lineage>
        <taxon>Eukaryota</taxon>
        <taxon>Fungi</taxon>
        <taxon>Dikarya</taxon>
        <taxon>Ascomycota</taxon>
        <taxon>Pezizomycotina</taxon>
        <taxon>Dothideomycetes</taxon>
        <taxon>Dothideomycetes incertae sedis</taxon>
        <taxon>Cryomyces</taxon>
    </lineage>
</organism>
<name>A0A4V5NE21_9PEZI</name>
<evidence type="ECO:0000256" key="1">
    <source>
        <dbReference type="ARBA" id="ARBA00004123"/>
    </source>
</evidence>
<feature type="compositionally biased region" description="Basic and acidic residues" evidence="3">
    <location>
        <begin position="1072"/>
        <end position="1090"/>
    </location>
</feature>
<evidence type="ECO:0000313" key="5">
    <source>
        <dbReference type="EMBL" id="TKA65079.1"/>
    </source>
</evidence>
<protein>
    <recommendedName>
        <fullName evidence="4">Zn(2)-C6 fungal-type domain-containing protein</fullName>
    </recommendedName>
</protein>
<keyword evidence="2" id="KW-0539">Nucleus</keyword>
<dbReference type="InterPro" id="IPR036864">
    <property type="entry name" value="Zn2-C6_fun-type_DNA-bd_sf"/>
</dbReference>
<feature type="region of interest" description="Disordered" evidence="3">
    <location>
        <begin position="1072"/>
        <end position="1092"/>
    </location>
</feature>
<dbReference type="SMART" id="SM00066">
    <property type="entry name" value="GAL4"/>
    <property type="match status" value="1"/>
</dbReference>
<dbReference type="GO" id="GO:0008270">
    <property type="term" value="F:zinc ion binding"/>
    <property type="evidence" value="ECO:0007669"/>
    <property type="project" value="InterPro"/>
</dbReference>
<dbReference type="PROSITE" id="PS50048">
    <property type="entry name" value="ZN2_CY6_FUNGAL_2"/>
    <property type="match status" value="1"/>
</dbReference>
<dbReference type="Gene3D" id="4.10.240.10">
    <property type="entry name" value="Zn(2)-C6 fungal-type DNA-binding domain"/>
    <property type="match status" value="1"/>
</dbReference>
<dbReference type="EMBL" id="NAJN01001181">
    <property type="protein sequence ID" value="TKA65079.1"/>
    <property type="molecule type" value="Genomic_DNA"/>
</dbReference>
<feature type="region of interest" description="Disordered" evidence="3">
    <location>
        <begin position="188"/>
        <end position="229"/>
    </location>
</feature>
<dbReference type="Proteomes" id="UP000308768">
    <property type="component" value="Unassembled WGS sequence"/>
</dbReference>
<dbReference type="GO" id="GO:0045944">
    <property type="term" value="P:positive regulation of transcription by RNA polymerase II"/>
    <property type="evidence" value="ECO:0007669"/>
    <property type="project" value="TreeGrafter"/>
</dbReference>
<feature type="compositionally biased region" description="Polar residues" evidence="3">
    <location>
        <begin position="299"/>
        <end position="310"/>
    </location>
</feature>
<comment type="caution">
    <text evidence="5">The sequence shown here is derived from an EMBL/GenBank/DDBJ whole genome shotgun (WGS) entry which is preliminary data.</text>
</comment>
<dbReference type="SUPFAM" id="SSF57701">
    <property type="entry name" value="Zn2/Cys6 DNA-binding domain"/>
    <property type="match status" value="1"/>
</dbReference>
<dbReference type="PROSITE" id="PS00463">
    <property type="entry name" value="ZN2_CY6_FUNGAL_1"/>
    <property type="match status" value="1"/>
</dbReference>
<feature type="compositionally biased region" description="Polar residues" evidence="3">
    <location>
        <begin position="791"/>
        <end position="823"/>
    </location>
</feature>
<feature type="region of interest" description="Disordered" evidence="3">
    <location>
        <begin position="1"/>
        <end position="40"/>
    </location>
</feature>
<dbReference type="GO" id="GO:0000976">
    <property type="term" value="F:transcription cis-regulatory region binding"/>
    <property type="evidence" value="ECO:0007669"/>
    <property type="project" value="TreeGrafter"/>
</dbReference>
<feature type="compositionally biased region" description="Polar residues" evidence="3">
    <location>
        <begin position="846"/>
        <end position="862"/>
    </location>
</feature>
<dbReference type="AlphaFoldDB" id="A0A4V5NE21"/>
<comment type="subcellular location">
    <subcellularLocation>
        <location evidence="1">Nucleus</location>
    </subcellularLocation>
</comment>
<dbReference type="InterPro" id="IPR021858">
    <property type="entry name" value="Fun_TF"/>
</dbReference>